<evidence type="ECO:0000256" key="1">
    <source>
        <dbReference type="ARBA" id="ARBA00004123"/>
    </source>
</evidence>
<dbReference type="Proteomes" id="UP000271974">
    <property type="component" value="Unassembled WGS sequence"/>
</dbReference>
<dbReference type="PANTHER" id="PTHR24333">
    <property type="entry name" value="HOMEO BOX HB9 LIKE A-RELATED"/>
    <property type="match status" value="1"/>
</dbReference>
<dbReference type="InterPro" id="IPR050848">
    <property type="entry name" value="Homeobox_TF"/>
</dbReference>
<keyword evidence="3 5" id="KW-0371">Homeobox</keyword>
<dbReference type="PRINTS" id="PR00031">
    <property type="entry name" value="HTHREPRESSR"/>
</dbReference>
<dbReference type="OrthoDB" id="6159439at2759"/>
<feature type="compositionally biased region" description="Acidic residues" evidence="7">
    <location>
        <begin position="99"/>
        <end position="131"/>
    </location>
</feature>
<keyword evidence="4 5" id="KW-0539">Nucleus</keyword>
<proteinExistence type="predicted"/>
<dbReference type="SMART" id="SM00389">
    <property type="entry name" value="HOX"/>
    <property type="match status" value="1"/>
</dbReference>
<name>A0A433SXM8_ELYCH</name>
<dbReference type="EMBL" id="RQTK01000876">
    <property type="protein sequence ID" value="RUS74007.1"/>
    <property type="molecule type" value="Genomic_DNA"/>
</dbReference>
<dbReference type="PROSITE" id="PS50071">
    <property type="entry name" value="HOMEOBOX_2"/>
    <property type="match status" value="1"/>
</dbReference>
<evidence type="ECO:0000259" key="8">
    <source>
        <dbReference type="PROSITE" id="PS50071"/>
    </source>
</evidence>
<accession>A0A433SXM8</accession>
<evidence type="ECO:0000313" key="9">
    <source>
        <dbReference type="EMBL" id="RUS74007.1"/>
    </source>
</evidence>
<dbReference type="GO" id="GO:0003677">
    <property type="term" value="F:DNA binding"/>
    <property type="evidence" value="ECO:0007669"/>
    <property type="project" value="UniProtKB-UniRule"/>
</dbReference>
<evidence type="ECO:0000313" key="10">
    <source>
        <dbReference type="Proteomes" id="UP000271974"/>
    </source>
</evidence>
<protein>
    <recommendedName>
        <fullName evidence="8">Homeobox domain-containing protein</fullName>
    </recommendedName>
</protein>
<evidence type="ECO:0000256" key="3">
    <source>
        <dbReference type="ARBA" id="ARBA00023155"/>
    </source>
</evidence>
<evidence type="ECO:0000256" key="2">
    <source>
        <dbReference type="ARBA" id="ARBA00023125"/>
    </source>
</evidence>
<dbReference type="Pfam" id="PF00046">
    <property type="entry name" value="Homeodomain"/>
    <property type="match status" value="1"/>
</dbReference>
<dbReference type="InterPro" id="IPR001356">
    <property type="entry name" value="HD"/>
</dbReference>
<dbReference type="STRING" id="188477.A0A433SXM8"/>
<comment type="subcellular location">
    <subcellularLocation>
        <location evidence="1 5 6">Nucleus</location>
    </subcellularLocation>
</comment>
<feature type="domain" description="Homeobox" evidence="8">
    <location>
        <begin position="31"/>
        <end position="74"/>
    </location>
</feature>
<gene>
    <name evidence="9" type="ORF">EGW08_018236</name>
</gene>
<evidence type="ECO:0000256" key="5">
    <source>
        <dbReference type="PROSITE-ProRule" id="PRU00108"/>
    </source>
</evidence>
<evidence type="ECO:0000256" key="7">
    <source>
        <dbReference type="SAM" id="MobiDB-lite"/>
    </source>
</evidence>
<keyword evidence="2 5" id="KW-0238">DNA-binding</keyword>
<dbReference type="InterPro" id="IPR009057">
    <property type="entry name" value="Homeodomain-like_sf"/>
</dbReference>
<evidence type="ECO:0000256" key="6">
    <source>
        <dbReference type="RuleBase" id="RU000682"/>
    </source>
</evidence>
<keyword evidence="10" id="KW-1185">Reference proteome</keyword>
<dbReference type="AlphaFoldDB" id="A0A433SXM8"/>
<dbReference type="InterPro" id="IPR020479">
    <property type="entry name" value="HD_metazoa"/>
</dbReference>
<dbReference type="PRINTS" id="PR00024">
    <property type="entry name" value="HOMEOBOX"/>
</dbReference>
<organism evidence="9 10">
    <name type="scientific">Elysia chlorotica</name>
    <name type="common">Eastern emerald elysia</name>
    <name type="synonym">Sea slug</name>
    <dbReference type="NCBI Taxonomy" id="188477"/>
    <lineage>
        <taxon>Eukaryota</taxon>
        <taxon>Metazoa</taxon>
        <taxon>Spiralia</taxon>
        <taxon>Lophotrochozoa</taxon>
        <taxon>Mollusca</taxon>
        <taxon>Gastropoda</taxon>
        <taxon>Heterobranchia</taxon>
        <taxon>Euthyneura</taxon>
        <taxon>Panpulmonata</taxon>
        <taxon>Sacoglossa</taxon>
        <taxon>Placobranchoidea</taxon>
        <taxon>Plakobranchidae</taxon>
        <taxon>Elysia</taxon>
    </lineage>
</organism>
<dbReference type="CDD" id="cd00086">
    <property type="entry name" value="homeodomain"/>
    <property type="match status" value="1"/>
</dbReference>
<reference evidence="9 10" key="1">
    <citation type="submission" date="2019-01" db="EMBL/GenBank/DDBJ databases">
        <title>A draft genome assembly of the solar-powered sea slug Elysia chlorotica.</title>
        <authorList>
            <person name="Cai H."/>
            <person name="Li Q."/>
            <person name="Fang X."/>
            <person name="Li J."/>
            <person name="Curtis N.E."/>
            <person name="Altenburger A."/>
            <person name="Shibata T."/>
            <person name="Feng M."/>
            <person name="Maeda T."/>
            <person name="Schwartz J.A."/>
            <person name="Shigenobu S."/>
            <person name="Lundholm N."/>
            <person name="Nishiyama T."/>
            <person name="Yang H."/>
            <person name="Hasebe M."/>
            <person name="Li S."/>
            <person name="Pierce S.K."/>
            <person name="Wang J."/>
        </authorList>
    </citation>
    <scope>NUCLEOTIDE SEQUENCE [LARGE SCALE GENOMIC DNA]</scope>
    <source>
        <strain evidence="9">EC2010</strain>
        <tissue evidence="9">Whole organism of an adult</tissue>
    </source>
</reference>
<dbReference type="SUPFAM" id="SSF46689">
    <property type="entry name" value="Homeodomain-like"/>
    <property type="match status" value="1"/>
</dbReference>
<feature type="region of interest" description="Disordered" evidence="7">
    <location>
        <begin position="72"/>
        <end position="152"/>
    </location>
</feature>
<dbReference type="InterPro" id="IPR000047">
    <property type="entry name" value="HTH_motif"/>
</dbReference>
<comment type="caution">
    <text evidence="9">The sequence shown here is derived from an EMBL/GenBank/DDBJ whole genome shotgun (WGS) entry which is preliminary data.</text>
</comment>
<evidence type="ECO:0000256" key="4">
    <source>
        <dbReference type="ARBA" id="ARBA00023242"/>
    </source>
</evidence>
<feature type="DNA-binding region" description="Homeobox" evidence="5">
    <location>
        <begin position="33"/>
        <end position="75"/>
    </location>
</feature>
<dbReference type="GO" id="GO:0000981">
    <property type="term" value="F:DNA-binding transcription factor activity, RNA polymerase II-specific"/>
    <property type="evidence" value="ECO:0007669"/>
    <property type="project" value="InterPro"/>
</dbReference>
<sequence length="218" mass="24949">MARDKEVDMGRPHGDISSFTTLLHLRKLLGLEKRFESQKYLSTPDRLELAESLGLSQIQVKTWYQNRRMKWKKQVLQRGAKDSPTKPKGRPKRESPHDNDEEFDDTESDIMVDDDDDDNDNDDKVDSDEDDNNNKNNSNSERGRSHEDISNSEMIKAMKRNEEAPRSKVEVTSLYDHDPISGFSFSIPGQNGGHMSSPKHNAMSSEPLLQAVNMTMRI</sequence>
<dbReference type="PROSITE" id="PS00027">
    <property type="entry name" value="HOMEOBOX_1"/>
    <property type="match status" value="1"/>
</dbReference>
<dbReference type="PANTHER" id="PTHR24333:SF11">
    <property type="entry name" value="HOMEOBOX PROTEIN BARH-LIKE 1B"/>
    <property type="match status" value="1"/>
</dbReference>
<dbReference type="Gene3D" id="1.10.10.60">
    <property type="entry name" value="Homeodomain-like"/>
    <property type="match status" value="1"/>
</dbReference>
<dbReference type="InterPro" id="IPR017970">
    <property type="entry name" value="Homeobox_CS"/>
</dbReference>
<dbReference type="GO" id="GO:0005634">
    <property type="term" value="C:nucleus"/>
    <property type="evidence" value="ECO:0007669"/>
    <property type="project" value="UniProtKB-SubCell"/>
</dbReference>